<gene>
    <name evidence="2" type="ORF">PVK06_011458</name>
</gene>
<feature type="compositionally biased region" description="Basic and acidic residues" evidence="1">
    <location>
        <begin position="78"/>
        <end position="91"/>
    </location>
</feature>
<reference evidence="2 3" key="1">
    <citation type="submission" date="2023-03" db="EMBL/GenBank/DDBJ databases">
        <title>WGS of Gossypium arboreum.</title>
        <authorList>
            <person name="Yu D."/>
        </authorList>
    </citation>
    <scope>NUCLEOTIDE SEQUENCE [LARGE SCALE GENOMIC DNA]</scope>
    <source>
        <tissue evidence="2">Leaf</tissue>
    </source>
</reference>
<comment type="caution">
    <text evidence="2">The sequence shown here is derived from an EMBL/GenBank/DDBJ whole genome shotgun (WGS) entry which is preliminary data.</text>
</comment>
<dbReference type="Proteomes" id="UP001358586">
    <property type="component" value="Chromosome 4"/>
</dbReference>
<feature type="region of interest" description="Disordered" evidence="1">
    <location>
        <begin position="67"/>
        <end position="91"/>
    </location>
</feature>
<evidence type="ECO:0000256" key="1">
    <source>
        <dbReference type="SAM" id="MobiDB-lite"/>
    </source>
</evidence>
<accession>A0ABR0Q910</accession>
<feature type="compositionally biased region" description="Low complexity" evidence="1">
    <location>
        <begin position="26"/>
        <end position="40"/>
    </location>
</feature>
<organism evidence="2 3">
    <name type="scientific">Gossypium arboreum</name>
    <name type="common">Tree cotton</name>
    <name type="synonym">Gossypium nanking</name>
    <dbReference type="NCBI Taxonomy" id="29729"/>
    <lineage>
        <taxon>Eukaryota</taxon>
        <taxon>Viridiplantae</taxon>
        <taxon>Streptophyta</taxon>
        <taxon>Embryophyta</taxon>
        <taxon>Tracheophyta</taxon>
        <taxon>Spermatophyta</taxon>
        <taxon>Magnoliopsida</taxon>
        <taxon>eudicotyledons</taxon>
        <taxon>Gunneridae</taxon>
        <taxon>Pentapetalae</taxon>
        <taxon>rosids</taxon>
        <taxon>malvids</taxon>
        <taxon>Malvales</taxon>
        <taxon>Malvaceae</taxon>
        <taxon>Malvoideae</taxon>
        <taxon>Gossypium</taxon>
    </lineage>
</organism>
<feature type="region of interest" description="Disordered" evidence="1">
    <location>
        <begin position="24"/>
        <end position="47"/>
    </location>
</feature>
<keyword evidence="3" id="KW-1185">Reference proteome</keyword>
<evidence type="ECO:0000313" key="3">
    <source>
        <dbReference type="Proteomes" id="UP001358586"/>
    </source>
</evidence>
<proteinExistence type="predicted"/>
<name>A0ABR0Q910_GOSAR</name>
<sequence length="91" mass="9991">MHVTDPVEVLRAEHVWPCVQEESTSARVNNGANNVADNAGSTDSSSFSNTLMHRMDLYSMMDSLCGSGEATTQRKRASSCDRNRPQAKEKS</sequence>
<evidence type="ECO:0000313" key="2">
    <source>
        <dbReference type="EMBL" id="KAK5835755.1"/>
    </source>
</evidence>
<protein>
    <submittedName>
        <fullName evidence="2">Uncharacterized protein</fullName>
    </submittedName>
</protein>
<dbReference type="EMBL" id="JARKNE010000004">
    <property type="protein sequence ID" value="KAK5835755.1"/>
    <property type="molecule type" value="Genomic_DNA"/>
</dbReference>